<dbReference type="InterPro" id="IPR019270">
    <property type="entry name" value="DUF2283"/>
</dbReference>
<sequence>MSVLRPVLTRDEETGIAYLKFADAGPGPTRQETVSLSDDPNDADLVLDFNARGQLFGIEFLNSAHLPPEG</sequence>
<dbReference type="RefSeq" id="WP_166283313.1">
    <property type="nucleotide sequence ID" value="NZ_JAANNP010000017.1"/>
</dbReference>
<organism evidence="1 2">
    <name type="scientific">Motilibacter deserti</name>
    <dbReference type="NCBI Taxonomy" id="2714956"/>
    <lineage>
        <taxon>Bacteria</taxon>
        <taxon>Bacillati</taxon>
        <taxon>Actinomycetota</taxon>
        <taxon>Actinomycetes</taxon>
        <taxon>Motilibacterales</taxon>
        <taxon>Motilibacteraceae</taxon>
        <taxon>Motilibacter</taxon>
    </lineage>
</organism>
<proteinExistence type="predicted"/>
<protein>
    <submittedName>
        <fullName evidence="1">DUF2283 domain-containing protein</fullName>
    </submittedName>
</protein>
<gene>
    <name evidence="1" type="ORF">G9H71_15190</name>
</gene>
<comment type="caution">
    <text evidence="1">The sequence shown here is derived from an EMBL/GenBank/DDBJ whole genome shotgun (WGS) entry which is preliminary data.</text>
</comment>
<accession>A0ABX0GW23</accession>
<name>A0ABX0GW23_9ACTN</name>
<dbReference type="EMBL" id="JAANNP010000017">
    <property type="protein sequence ID" value="NHC15131.1"/>
    <property type="molecule type" value="Genomic_DNA"/>
</dbReference>
<evidence type="ECO:0000313" key="2">
    <source>
        <dbReference type="Proteomes" id="UP000800981"/>
    </source>
</evidence>
<dbReference type="Proteomes" id="UP000800981">
    <property type="component" value="Unassembled WGS sequence"/>
</dbReference>
<dbReference type="Pfam" id="PF10049">
    <property type="entry name" value="DUF2283"/>
    <property type="match status" value="1"/>
</dbReference>
<keyword evidence="2" id="KW-1185">Reference proteome</keyword>
<reference evidence="1 2" key="1">
    <citation type="submission" date="2020-03" db="EMBL/GenBank/DDBJ databases">
        <title>Two novel Motilibacter sp.</title>
        <authorList>
            <person name="Liu S."/>
        </authorList>
    </citation>
    <scope>NUCLEOTIDE SEQUENCE [LARGE SCALE GENOMIC DNA]</scope>
    <source>
        <strain evidence="1 2">E257</strain>
    </source>
</reference>
<evidence type="ECO:0000313" key="1">
    <source>
        <dbReference type="EMBL" id="NHC15131.1"/>
    </source>
</evidence>